<dbReference type="RefSeq" id="WP_209643780.1">
    <property type="nucleotide sequence ID" value="NZ_JAGINW010000001.1"/>
</dbReference>
<accession>A0ABS4TQQ3</accession>
<feature type="region of interest" description="Disordered" evidence="1">
    <location>
        <begin position="30"/>
        <end position="71"/>
    </location>
</feature>
<keyword evidence="3" id="KW-1185">Reference proteome</keyword>
<evidence type="ECO:0000256" key="1">
    <source>
        <dbReference type="SAM" id="MobiDB-lite"/>
    </source>
</evidence>
<evidence type="ECO:0000313" key="3">
    <source>
        <dbReference type="Proteomes" id="UP001519332"/>
    </source>
</evidence>
<reference evidence="2 3" key="1">
    <citation type="submission" date="2021-03" db="EMBL/GenBank/DDBJ databases">
        <title>Sequencing the genomes of 1000 actinobacteria strains.</title>
        <authorList>
            <person name="Klenk H.-P."/>
        </authorList>
    </citation>
    <scope>NUCLEOTIDE SEQUENCE [LARGE SCALE GENOMIC DNA]</scope>
    <source>
        <strain evidence="2 3">DSM 46670</strain>
    </source>
</reference>
<dbReference type="EMBL" id="JAGINW010000001">
    <property type="protein sequence ID" value="MBP2326747.1"/>
    <property type="molecule type" value="Genomic_DNA"/>
</dbReference>
<name>A0ABS4TQQ3_9PSEU</name>
<evidence type="ECO:0000313" key="2">
    <source>
        <dbReference type="EMBL" id="MBP2326747.1"/>
    </source>
</evidence>
<protein>
    <submittedName>
        <fullName evidence="2">Uncharacterized protein</fullName>
    </submittedName>
</protein>
<dbReference type="Proteomes" id="UP001519332">
    <property type="component" value="Unassembled WGS sequence"/>
</dbReference>
<sequence length="71" mass="7310">MDTVRIVIELEDDESDTVVVQVTRKRAQATAQAEVIASPAEDAGPAQSLSAAESDAVEVNDAGAAPDTESP</sequence>
<gene>
    <name evidence="2" type="ORF">JOF56_007132</name>
</gene>
<organism evidence="2 3">
    <name type="scientific">Kibdelosporangium banguiense</name>
    <dbReference type="NCBI Taxonomy" id="1365924"/>
    <lineage>
        <taxon>Bacteria</taxon>
        <taxon>Bacillati</taxon>
        <taxon>Actinomycetota</taxon>
        <taxon>Actinomycetes</taxon>
        <taxon>Pseudonocardiales</taxon>
        <taxon>Pseudonocardiaceae</taxon>
        <taxon>Kibdelosporangium</taxon>
    </lineage>
</organism>
<comment type="caution">
    <text evidence="2">The sequence shown here is derived from an EMBL/GenBank/DDBJ whole genome shotgun (WGS) entry which is preliminary data.</text>
</comment>
<proteinExistence type="predicted"/>